<gene>
    <name evidence="9" type="ORF">NC653_032022</name>
</gene>
<sequence>MEPDDEIHANGGADVSNNRNRPIISSEQLDIEAYAGLYTGRTKITRLLFIADRCGQNNNTAMKMEALRMAYEEIKKGENTQLDVVQKIDGRLGSNYGMDSAWCEMVDRRADQRKEKLENELNAYRTNLIKESIRMGYNDFGDLLLCSWLPCKLCPVLVIIALHQSIVYSYVHGVQFLVSIEMGQFTHVHKLCSAKQNKKQQKLLNLLQSQNYVVLLDWLNLEAKKYKTRCSRSFILMNQARSFVLISNICVSWMGLHLEATLYSYFAHVIFLWGTVLGSKSLNWEIHTMKSLLLKMLQHTEDFVLLQTIPNFRNFLVLEVGTESLESSISDFYSSHYASRPGLPWENLKSKTLCLTSISLIWTMSRTLYDQIRNTAHHSLYTQPFVSVDLHMMCQCLSKQSICPRCLGLGNIPWLESWHTPWGFDWVSFQKFSVYPLVVFMSHSKTFPPFCTHLSLYLTDKNIMPLQARIDSKTKILYARHAGSKGSRLSSGYCRQAMSLIGMFEQCC</sequence>
<dbReference type="PANTHER" id="PTHR14145">
    <property type="entry name" value="26S PROTESOME SUBUNIT 6"/>
    <property type="match status" value="1"/>
</dbReference>
<accession>A0AAD6LQJ4</accession>
<reference evidence="9" key="1">
    <citation type="journal article" date="2023" name="Mol. Ecol. Resour.">
        <title>Chromosome-level genome assembly of a triploid poplar Populus alba 'Berolinensis'.</title>
        <authorList>
            <person name="Chen S."/>
            <person name="Yu Y."/>
            <person name="Wang X."/>
            <person name="Wang S."/>
            <person name="Zhang T."/>
            <person name="Zhou Y."/>
            <person name="He R."/>
            <person name="Meng N."/>
            <person name="Wang Y."/>
            <person name="Liu W."/>
            <person name="Liu Z."/>
            <person name="Liu J."/>
            <person name="Guo Q."/>
            <person name="Huang H."/>
            <person name="Sederoff R.R."/>
            <person name="Wang G."/>
            <person name="Qu G."/>
            <person name="Chen S."/>
        </authorList>
    </citation>
    <scope>NUCLEOTIDE SEQUENCE</scope>
    <source>
        <strain evidence="9">SC-2020</strain>
    </source>
</reference>
<dbReference type="Pfam" id="PF10602">
    <property type="entry name" value="RPN7"/>
    <property type="match status" value="1"/>
</dbReference>
<evidence type="ECO:0000256" key="6">
    <source>
        <dbReference type="SAM" id="Coils"/>
    </source>
</evidence>
<proteinExistence type="predicted"/>
<dbReference type="AlphaFoldDB" id="A0AAD6LQJ4"/>
<organism evidence="9 10">
    <name type="scientific">Populus alba x Populus x berolinensis</name>
    <dbReference type="NCBI Taxonomy" id="444605"/>
    <lineage>
        <taxon>Eukaryota</taxon>
        <taxon>Viridiplantae</taxon>
        <taxon>Streptophyta</taxon>
        <taxon>Embryophyta</taxon>
        <taxon>Tracheophyta</taxon>
        <taxon>Spermatophyta</taxon>
        <taxon>Magnoliopsida</taxon>
        <taxon>eudicotyledons</taxon>
        <taxon>Gunneridae</taxon>
        <taxon>Pentapetalae</taxon>
        <taxon>rosids</taxon>
        <taxon>fabids</taxon>
        <taxon>Malpighiales</taxon>
        <taxon>Salicaceae</taxon>
        <taxon>Saliceae</taxon>
        <taxon>Populus</taxon>
    </lineage>
</organism>
<dbReference type="GO" id="GO:0005737">
    <property type="term" value="C:cytoplasm"/>
    <property type="evidence" value="ECO:0007669"/>
    <property type="project" value="UniProtKB-SubCell"/>
</dbReference>
<evidence type="ECO:0000256" key="3">
    <source>
        <dbReference type="ARBA" id="ARBA00022490"/>
    </source>
</evidence>
<keyword evidence="5" id="KW-0539">Nucleus</keyword>
<dbReference type="PANTHER" id="PTHR14145:SF2">
    <property type="entry name" value="COP9 SIGNALOSOME COMPLEX SUBUNIT 1"/>
    <property type="match status" value="1"/>
</dbReference>
<comment type="subcellular location">
    <subcellularLocation>
        <location evidence="2">Cytoplasm</location>
    </subcellularLocation>
    <subcellularLocation>
        <location evidence="1">Nucleus</location>
    </subcellularLocation>
</comment>
<evidence type="ECO:0000313" key="10">
    <source>
        <dbReference type="Proteomes" id="UP001164929"/>
    </source>
</evidence>
<evidence type="ECO:0000256" key="5">
    <source>
        <dbReference type="ARBA" id="ARBA00023242"/>
    </source>
</evidence>
<dbReference type="InterPro" id="IPR045135">
    <property type="entry name" value="Rpn7_N"/>
</dbReference>
<evidence type="ECO:0000256" key="7">
    <source>
        <dbReference type="SAM" id="MobiDB-lite"/>
    </source>
</evidence>
<evidence type="ECO:0000313" key="9">
    <source>
        <dbReference type="EMBL" id="KAJ6971381.1"/>
    </source>
</evidence>
<dbReference type="Proteomes" id="UP001164929">
    <property type="component" value="Chromosome 14"/>
</dbReference>
<keyword evidence="10" id="KW-1185">Reference proteome</keyword>
<comment type="caution">
    <text evidence="9">The sequence shown here is derived from an EMBL/GenBank/DDBJ whole genome shotgun (WGS) entry which is preliminary data.</text>
</comment>
<feature type="coiled-coil region" evidence="6">
    <location>
        <begin position="107"/>
        <end position="134"/>
    </location>
</feature>
<keyword evidence="4" id="KW-0736">Signalosome</keyword>
<feature type="domain" description="26S proteasome regulatory subunit Rpn7 N-terminal" evidence="8">
    <location>
        <begin position="99"/>
        <end position="143"/>
    </location>
</feature>
<protein>
    <recommendedName>
        <fullName evidence="8">26S proteasome regulatory subunit Rpn7 N-terminal domain-containing protein</fullName>
    </recommendedName>
</protein>
<keyword evidence="3" id="KW-0963">Cytoplasm</keyword>
<keyword evidence="6" id="KW-0175">Coiled coil</keyword>
<dbReference type="InterPro" id="IPR019585">
    <property type="entry name" value="Rpn7/CSN1"/>
</dbReference>
<evidence type="ECO:0000259" key="8">
    <source>
        <dbReference type="Pfam" id="PF10602"/>
    </source>
</evidence>
<evidence type="ECO:0000256" key="2">
    <source>
        <dbReference type="ARBA" id="ARBA00004496"/>
    </source>
</evidence>
<evidence type="ECO:0000256" key="4">
    <source>
        <dbReference type="ARBA" id="ARBA00022790"/>
    </source>
</evidence>
<name>A0AAD6LQJ4_9ROSI</name>
<dbReference type="EMBL" id="JAQIZT010000014">
    <property type="protein sequence ID" value="KAJ6971381.1"/>
    <property type="molecule type" value="Genomic_DNA"/>
</dbReference>
<evidence type="ECO:0000256" key="1">
    <source>
        <dbReference type="ARBA" id="ARBA00004123"/>
    </source>
</evidence>
<feature type="region of interest" description="Disordered" evidence="7">
    <location>
        <begin position="1"/>
        <end position="20"/>
    </location>
</feature>
<dbReference type="Gene3D" id="1.25.40.570">
    <property type="match status" value="1"/>
</dbReference>
<dbReference type="GO" id="GO:0008180">
    <property type="term" value="C:COP9 signalosome"/>
    <property type="evidence" value="ECO:0007669"/>
    <property type="project" value="UniProtKB-KW"/>
</dbReference>